<keyword evidence="1" id="KW-0175">Coiled coil</keyword>
<dbReference type="SUPFAM" id="SSF109604">
    <property type="entry name" value="HD-domain/PDEase-like"/>
    <property type="match status" value="1"/>
</dbReference>
<comment type="caution">
    <text evidence="2">The sequence shown here is derived from an EMBL/GenBank/DDBJ whole genome shotgun (WGS) entry which is preliminary data.</text>
</comment>
<dbReference type="EMBL" id="PFBL01000024">
    <property type="protein sequence ID" value="PIR82928.1"/>
    <property type="molecule type" value="Genomic_DNA"/>
</dbReference>
<reference evidence="3" key="1">
    <citation type="submission" date="2017-09" db="EMBL/GenBank/DDBJ databases">
        <title>Depth-based differentiation of microbial function through sediment-hosted aquifers and enrichment of novel symbionts in the deep terrestrial subsurface.</title>
        <authorList>
            <person name="Probst A.J."/>
            <person name="Ladd B."/>
            <person name="Jarett J.K."/>
            <person name="Geller-Mcgrath D.E."/>
            <person name="Sieber C.M.K."/>
            <person name="Emerson J.B."/>
            <person name="Anantharaman K."/>
            <person name="Thomas B.C."/>
            <person name="Malmstrom R."/>
            <person name="Stieglmeier M."/>
            <person name="Klingl A."/>
            <person name="Woyke T."/>
            <person name="Ryan C.M."/>
            <person name="Banfield J.F."/>
        </authorList>
    </citation>
    <scope>NUCLEOTIDE SEQUENCE [LARGE SCALE GENOMIC DNA]</scope>
</reference>
<accession>A0A2H0U934</accession>
<gene>
    <name evidence="2" type="ORF">COU19_03260</name>
</gene>
<evidence type="ECO:0008006" key="4">
    <source>
        <dbReference type="Google" id="ProtNLM"/>
    </source>
</evidence>
<organism evidence="2 3">
    <name type="scientific">Candidatus Kaiserbacteria bacterium CG10_big_fil_rev_8_21_14_0_10_56_12</name>
    <dbReference type="NCBI Taxonomy" id="1974611"/>
    <lineage>
        <taxon>Bacteria</taxon>
        <taxon>Candidatus Kaiseribacteriota</taxon>
    </lineage>
</organism>
<evidence type="ECO:0000313" key="2">
    <source>
        <dbReference type="EMBL" id="PIR82928.1"/>
    </source>
</evidence>
<name>A0A2H0U934_9BACT</name>
<dbReference type="AlphaFoldDB" id="A0A2H0U934"/>
<dbReference type="Gene3D" id="1.10.3210.10">
    <property type="entry name" value="Hypothetical protein af1432"/>
    <property type="match status" value="1"/>
</dbReference>
<feature type="coiled-coil region" evidence="1">
    <location>
        <begin position="213"/>
        <end position="253"/>
    </location>
</feature>
<dbReference type="Proteomes" id="UP000230179">
    <property type="component" value="Unassembled WGS sequence"/>
</dbReference>
<evidence type="ECO:0000313" key="3">
    <source>
        <dbReference type="Proteomes" id="UP000230179"/>
    </source>
</evidence>
<protein>
    <recommendedName>
        <fullName evidence="4">HD domain-containing protein</fullName>
    </recommendedName>
</protein>
<proteinExistence type="predicted"/>
<evidence type="ECO:0000256" key="1">
    <source>
        <dbReference type="SAM" id="Coils"/>
    </source>
</evidence>
<sequence length="253" mass="28735">MIDKEAPLSDEQYAELRERILALIENECGKNPYHNRPHTEVVERRFLRLAEEARLSLGETQLGGVMALFHDFGHVGRTIRQETPNITEWKELSNEEYAAVKIDEILQHYLSHNNVVATQMGVLGTAFGQTTGKYERPYRPLSAVDALLAFADIAGFVEGFDAWIKESLNVYREMPLADLPETFDGYREATKGFVGYVRTKLSAIEPLIGEEAASRYRAQLEQVQTQLMSAETKARYESEYDALRREAEQKAGD</sequence>